<protein>
    <submittedName>
        <fullName evidence="2">Glycosyl transferase family 2</fullName>
    </submittedName>
</protein>
<dbReference type="GO" id="GO:0016740">
    <property type="term" value="F:transferase activity"/>
    <property type="evidence" value="ECO:0007669"/>
    <property type="project" value="UniProtKB-KW"/>
</dbReference>
<name>A0A2W4U3D0_9CYAN</name>
<sequence>MNPTKDPEAMKSTMRNHSLVSVIIIFLNGEAFIEEAIASVFAQTHSIWELLLVDDGSTDGSSAIAQQYAQQYPDRVRYLEHDAHQNRGMSAARNLGICHAKGDYIGFLDADDLWLPDKLTQQLEIFKRFPEAAMVYGRAQIWYSWAAPNCSLPASQSDYFYDLGVSANSLVYPPSLFEQLLKNKHQTPIPSNALMQCQVFELIGQFEEAFCGMYEDQVFFSKIMLHRPIYVADNCWVRYRQHAQSCSVKNEHQSYYALRWPLVTWWKQYLSDQGIQDADVIQLVDQELWRCRHPRIAPVLVRLQYYLDRVKHLLQSLVPASTQRLS</sequence>
<proteinExistence type="predicted"/>
<dbReference type="PANTHER" id="PTHR43685:SF2">
    <property type="entry name" value="GLYCOSYLTRANSFERASE 2-LIKE DOMAIN-CONTAINING PROTEIN"/>
    <property type="match status" value="1"/>
</dbReference>
<dbReference type="PANTHER" id="PTHR43685">
    <property type="entry name" value="GLYCOSYLTRANSFERASE"/>
    <property type="match status" value="1"/>
</dbReference>
<dbReference type="InterPro" id="IPR001173">
    <property type="entry name" value="Glyco_trans_2-like"/>
</dbReference>
<reference evidence="3" key="1">
    <citation type="submission" date="2018-04" db="EMBL/GenBank/DDBJ databases">
        <authorList>
            <person name="Cornet L."/>
        </authorList>
    </citation>
    <scope>NUCLEOTIDE SEQUENCE [LARGE SCALE GENOMIC DNA]</scope>
</reference>
<evidence type="ECO:0000259" key="1">
    <source>
        <dbReference type="Pfam" id="PF00535"/>
    </source>
</evidence>
<dbReference type="AlphaFoldDB" id="A0A2W4U3D0"/>
<evidence type="ECO:0000313" key="2">
    <source>
        <dbReference type="EMBL" id="PZO14594.1"/>
    </source>
</evidence>
<accession>A0A2W4U3D0</accession>
<dbReference type="InterPro" id="IPR029044">
    <property type="entry name" value="Nucleotide-diphossugar_trans"/>
</dbReference>
<dbReference type="Proteomes" id="UP000249354">
    <property type="component" value="Unassembled WGS sequence"/>
</dbReference>
<reference evidence="2 3" key="2">
    <citation type="submission" date="2018-06" db="EMBL/GenBank/DDBJ databases">
        <title>Metagenomic assembly of (sub)arctic Cyanobacteria and their associated microbiome from non-axenic cultures.</title>
        <authorList>
            <person name="Baurain D."/>
        </authorList>
    </citation>
    <scope>NUCLEOTIDE SEQUENCE [LARGE SCALE GENOMIC DNA]</scope>
    <source>
        <strain evidence="2">ULC129bin1</strain>
    </source>
</reference>
<feature type="domain" description="Glycosyltransferase 2-like" evidence="1">
    <location>
        <begin position="21"/>
        <end position="140"/>
    </location>
</feature>
<dbReference type="EMBL" id="QBMC01000106">
    <property type="protein sequence ID" value="PZO14594.1"/>
    <property type="molecule type" value="Genomic_DNA"/>
</dbReference>
<evidence type="ECO:0000313" key="3">
    <source>
        <dbReference type="Proteomes" id="UP000249354"/>
    </source>
</evidence>
<dbReference type="Pfam" id="PF00535">
    <property type="entry name" value="Glycos_transf_2"/>
    <property type="match status" value="1"/>
</dbReference>
<dbReference type="SUPFAM" id="SSF53448">
    <property type="entry name" value="Nucleotide-diphospho-sugar transferases"/>
    <property type="match status" value="1"/>
</dbReference>
<organism evidence="2 3">
    <name type="scientific">Leptolyngbya foveolarum</name>
    <dbReference type="NCBI Taxonomy" id="47253"/>
    <lineage>
        <taxon>Bacteria</taxon>
        <taxon>Bacillati</taxon>
        <taxon>Cyanobacteriota</taxon>
        <taxon>Cyanophyceae</taxon>
        <taxon>Leptolyngbyales</taxon>
        <taxon>Leptolyngbyaceae</taxon>
        <taxon>Leptolyngbya group</taxon>
        <taxon>Leptolyngbya</taxon>
    </lineage>
</organism>
<gene>
    <name evidence="2" type="ORF">DCF25_14765</name>
</gene>
<keyword evidence="2" id="KW-0808">Transferase</keyword>
<dbReference type="InterPro" id="IPR050834">
    <property type="entry name" value="Glycosyltransf_2"/>
</dbReference>
<dbReference type="Gene3D" id="3.90.550.10">
    <property type="entry name" value="Spore Coat Polysaccharide Biosynthesis Protein SpsA, Chain A"/>
    <property type="match status" value="1"/>
</dbReference>
<dbReference type="CDD" id="cd00761">
    <property type="entry name" value="Glyco_tranf_GTA_type"/>
    <property type="match status" value="1"/>
</dbReference>
<comment type="caution">
    <text evidence="2">The sequence shown here is derived from an EMBL/GenBank/DDBJ whole genome shotgun (WGS) entry which is preliminary data.</text>
</comment>